<evidence type="ECO:0000256" key="9">
    <source>
        <dbReference type="ARBA" id="ARBA00022927"/>
    </source>
</evidence>
<comment type="caution">
    <text evidence="23">The sequence shown here is derived from an EMBL/GenBank/DDBJ whole genome shotgun (WGS) entry which is preliminary data.</text>
</comment>
<dbReference type="AlphaFoldDB" id="A0AA40E1E8"/>
<evidence type="ECO:0000256" key="20">
    <source>
        <dbReference type="ARBA" id="ARBA00033150"/>
    </source>
</evidence>
<evidence type="ECO:0000256" key="21">
    <source>
        <dbReference type="SAM" id="MobiDB-lite"/>
    </source>
</evidence>
<keyword evidence="15" id="KW-0496">Mitochondrion</keyword>
<dbReference type="Proteomes" id="UP001172101">
    <property type="component" value="Unassembled WGS sequence"/>
</dbReference>
<dbReference type="RefSeq" id="XP_060299394.1">
    <property type="nucleotide sequence ID" value="XM_060445273.1"/>
</dbReference>
<feature type="compositionally biased region" description="Low complexity" evidence="21">
    <location>
        <begin position="132"/>
        <end position="143"/>
    </location>
</feature>
<evidence type="ECO:0000256" key="14">
    <source>
        <dbReference type="ARBA" id="ARBA00023010"/>
    </source>
</evidence>
<keyword evidence="16 22" id="KW-0472">Membrane</keyword>
<feature type="transmembrane region" description="Helical" evidence="22">
    <location>
        <begin position="427"/>
        <end position="450"/>
    </location>
</feature>
<comment type="subcellular location">
    <subcellularLocation>
        <location evidence="3">Mitochondrion inner membrane</location>
        <topology evidence="3">Single-pass type II membrane protein</topology>
        <orientation evidence="3">Intermembrane side</orientation>
    </subcellularLocation>
</comment>
<evidence type="ECO:0000256" key="6">
    <source>
        <dbReference type="ARBA" id="ARBA00022448"/>
    </source>
</evidence>
<dbReference type="InterPro" id="IPR039289">
    <property type="entry name" value="CHCHD4"/>
</dbReference>
<protein>
    <recommendedName>
        <fullName evidence="5">Mitochondrial intermembrane space import and assembly protein 40</fullName>
    </recommendedName>
    <alternativeName>
        <fullName evidence="20">Mitochondrial import inner membrane translocase TIM40</fullName>
    </alternativeName>
</protein>
<keyword evidence="9" id="KW-0653">Protein transport</keyword>
<evidence type="ECO:0000256" key="12">
    <source>
        <dbReference type="ARBA" id="ARBA00022989"/>
    </source>
</evidence>
<gene>
    <name evidence="23" type="ORF">B0T26DRAFT_750740</name>
</gene>
<evidence type="ECO:0000256" key="7">
    <source>
        <dbReference type="ARBA" id="ARBA00022692"/>
    </source>
</evidence>
<comment type="function">
    <text evidence="19">Required for the import and folding of small cysteine-containing proteins (small Tim) in the mitochondrial intermembrane space (IMS). Forms a redox cycle with ERV1 that involves a disulfide relay system. Precursor proteins to be imported into the IMS are translocated in their reduced form into the mitochondria. The oxidized form of MIA40 forms a transient intermolecular disulfide bridge with the reduced precursor protein, resulting in oxidation of the precursor protein that now contains an intramolecular disulfide bond and is able to undergo folding in the IMS.</text>
</comment>
<organism evidence="23 24">
    <name type="scientific">Lasiosphaeria miniovina</name>
    <dbReference type="NCBI Taxonomy" id="1954250"/>
    <lineage>
        <taxon>Eukaryota</taxon>
        <taxon>Fungi</taxon>
        <taxon>Dikarya</taxon>
        <taxon>Ascomycota</taxon>
        <taxon>Pezizomycotina</taxon>
        <taxon>Sordariomycetes</taxon>
        <taxon>Sordariomycetidae</taxon>
        <taxon>Sordariales</taxon>
        <taxon>Lasiosphaeriaceae</taxon>
        <taxon>Lasiosphaeria</taxon>
    </lineage>
</organism>
<evidence type="ECO:0000256" key="10">
    <source>
        <dbReference type="ARBA" id="ARBA00022946"/>
    </source>
</evidence>
<sequence>MYRTALRSSPSALRAIRPTTAASGCRRLLSTGPAAKKGSWKGTGLRWGAAIAAVYWYNTSPIFADELPPPAGPAPPQFSDSDLPTITAVIEEKRRNAEAAAAAAPPPPSPPQQEEAATTAALESVPEPGSPEALQQEAAQQGAFNPETGEINWDCPCLGGMADGPCGEQFKAAFSCFVHSTEEPKGMDCIDKFQHMQDCFRLHPDIYGAEIDEDEDAAPAQEDAEVALTRDLPESASAEGAPLAKQTKGTSESTESPVSAQEASAPTQATTEEHAADIPKGAFDATKANEKKDPATPQIAHSESASTSSLIDVDTPSVRTVPSDFAEQEVQTETQAARIEREEKAAKEAAAAAKARAEAGLDRKKKSARAKAHKADNWLTKRFERISDGGAAGAVAAVNLFAVVGLSGFLGYRAWGLYDHGRLTWKHLGLGLGVLGVVGAFEGVIAGYMYKAKKNKGQ</sequence>
<keyword evidence="17" id="KW-1015">Disulfide bond</keyword>
<keyword evidence="24" id="KW-1185">Reference proteome</keyword>
<evidence type="ECO:0000256" key="17">
    <source>
        <dbReference type="ARBA" id="ARBA00023157"/>
    </source>
</evidence>
<evidence type="ECO:0000256" key="1">
    <source>
        <dbReference type="ARBA" id="ARBA00001947"/>
    </source>
</evidence>
<comment type="cofactor">
    <cofactor evidence="2">
        <name>Cu(2+)</name>
        <dbReference type="ChEBI" id="CHEBI:29036"/>
    </cofactor>
</comment>
<dbReference type="GO" id="GO:0005743">
    <property type="term" value="C:mitochondrial inner membrane"/>
    <property type="evidence" value="ECO:0007669"/>
    <property type="project" value="UniProtKB-SubCell"/>
</dbReference>
<keyword evidence="7 22" id="KW-0812">Transmembrane</keyword>
<feature type="transmembrane region" description="Helical" evidence="22">
    <location>
        <begin position="391"/>
        <end position="415"/>
    </location>
</feature>
<evidence type="ECO:0000256" key="2">
    <source>
        <dbReference type="ARBA" id="ARBA00001973"/>
    </source>
</evidence>
<keyword evidence="8" id="KW-0999">Mitochondrion inner membrane</keyword>
<feature type="region of interest" description="Disordered" evidence="21">
    <location>
        <begin position="95"/>
        <end position="147"/>
    </location>
</feature>
<reference evidence="23" key="1">
    <citation type="submission" date="2023-06" db="EMBL/GenBank/DDBJ databases">
        <title>Genome-scale phylogeny and comparative genomics of the fungal order Sordariales.</title>
        <authorList>
            <consortium name="Lawrence Berkeley National Laboratory"/>
            <person name="Hensen N."/>
            <person name="Bonometti L."/>
            <person name="Westerberg I."/>
            <person name="Brannstrom I.O."/>
            <person name="Guillou S."/>
            <person name="Cros-Aarteil S."/>
            <person name="Calhoun S."/>
            <person name="Haridas S."/>
            <person name="Kuo A."/>
            <person name="Mondo S."/>
            <person name="Pangilinan J."/>
            <person name="Riley R."/>
            <person name="LaButti K."/>
            <person name="Andreopoulos B."/>
            <person name="Lipzen A."/>
            <person name="Chen C."/>
            <person name="Yanf M."/>
            <person name="Daum C."/>
            <person name="Ng V."/>
            <person name="Clum A."/>
            <person name="Steindorff A."/>
            <person name="Ohm R."/>
            <person name="Martin F."/>
            <person name="Silar P."/>
            <person name="Natvig D."/>
            <person name="Lalanne C."/>
            <person name="Gautier V."/>
            <person name="Ament-velasquez S.L."/>
            <person name="Kruys A."/>
            <person name="Hutchinson M.I."/>
            <person name="Powell A.J."/>
            <person name="Barry K."/>
            <person name="Miller A.N."/>
            <person name="Grigoriev I.V."/>
            <person name="Debuchy R."/>
            <person name="Gladieux P."/>
            <person name="Thoren M.H."/>
            <person name="Johannesson H."/>
        </authorList>
    </citation>
    <scope>NUCLEOTIDE SEQUENCE</scope>
    <source>
        <strain evidence="23">SMH2392-1A</strain>
    </source>
</reference>
<name>A0AA40E1E8_9PEZI</name>
<evidence type="ECO:0000256" key="11">
    <source>
        <dbReference type="ARBA" id="ARBA00022968"/>
    </source>
</evidence>
<dbReference type="GO" id="GO:0005758">
    <property type="term" value="C:mitochondrial intermembrane space"/>
    <property type="evidence" value="ECO:0007669"/>
    <property type="project" value="TreeGrafter"/>
</dbReference>
<keyword evidence="11" id="KW-0735">Signal-anchor</keyword>
<evidence type="ECO:0000256" key="22">
    <source>
        <dbReference type="SAM" id="Phobius"/>
    </source>
</evidence>
<evidence type="ECO:0000256" key="8">
    <source>
        <dbReference type="ARBA" id="ARBA00022792"/>
    </source>
</evidence>
<keyword evidence="14" id="KW-0811">Translocation</keyword>
<accession>A0AA40E1E8</accession>
<dbReference type="PANTHER" id="PTHR21622">
    <property type="entry name" value="COILED-COIL-HELIX-COILED-COIL-HELIX DOMAIN CONTAINING 4"/>
    <property type="match status" value="1"/>
</dbReference>
<evidence type="ECO:0000256" key="13">
    <source>
        <dbReference type="ARBA" id="ARBA00023002"/>
    </source>
</evidence>
<keyword evidence="13" id="KW-0560">Oxidoreductase</keyword>
<dbReference type="FunFam" id="1.10.287.2900:FF:000002">
    <property type="entry name" value="Mitochondrial intermembrane space import and assembly protein"/>
    <property type="match status" value="1"/>
</dbReference>
<evidence type="ECO:0000256" key="16">
    <source>
        <dbReference type="ARBA" id="ARBA00023136"/>
    </source>
</evidence>
<feature type="compositionally biased region" description="Polar residues" evidence="21">
    <location>
        <begin position="247"/>
        <end position="270"/>
    </location>
</feature>
<evidence type="ECO:0000256" key="15">
    <source>
        <dbReference type="ARBA" id="ARBA00023128"/>
    </source>
</evidence>
<comment type="subunit">
    <text evidence="4">Monomer.</text>
</comment>
<keyword evidence="6" id="KW-0813">Transport</keyword>
<feature type="region of interest" description="Disordered" evidence="21">
    <location>
        <begin position="233"/>
        <end position="276"/>
    </location>
</feature>
<evidence type="ECO:0000256" key="5">
    <source>
        <dbReference type="ARBA" id="ARBA00013714"/>
    </source>
</evidence>
<dbReference type="Gene3D" id="1.10.287.2900">
    <property type="match status" value="1"/>
</dbReference>
<comment type="cofactor">
    <cofactor evidence="1">
        <name>Zn(2+)</name>
        <dbReference type="ChEBI" id="CHEBI:29105"/>
    </cofactor>
</comment>
<dbReference type="GeneID" id="85328543"/>
<dbReference type="GO" id="GO:0015035">
    <property type="term" value="F:protein-disulfide reductase activity"/>
    <property type="evidence" value="ECO:0007669"/>
    <property type="project" value="InterPro"/>
</dbReference>
<feature type="compositionally biased region" description="Low complexity" evidence="21">
    <location>
        <begin position="112"/>
        <end position="121"/>
    </location>
</feature>
<evidence type="ECO:0000313" key="23">
    <source>
        <dbReference type="EMBL" id="KAK0723470.1"/>
    </source>
</evidence>
<keyword evidence="10" id="KW-0809">Transit peptide</keyword>
<proteinExistence type="predicted"/>
<dbReference type="PANTHER" id="PTHR21622:SF0">
    <property type="entry name" value="COILED-COIL-HELIX-COILED-COIL-HELIX DOMAIN CONTAINING 4"/>
    <property type="match status" value="1"/>
</dbReference>
<feature type="region of interest" description="Disordered" evidence="21">
    <location>
        <begin position="288"/>
        <end position="315"/>
    </location>
</feature>
<evidence type="ECO:0000313" key="24">
    <source>
        <dbReference type="Proteomes" id="UP001172101"/>
    </source>
</evidence>
<feature type="compositionally biased region" description="Polar residues" evidence="21">
    <location>
        <begin position="299"/>
        <end position="310"/>
    </location>
</feature>
<evidence type="ECO:0000256" key="18">
    <source>
        <dbReference type="ARBA" id="ARBA00023284"/>
    </source>
</evidence>
<dbReference type="PROSITE" id="PS51808">
    <property type="entry name" value="CHCH"/>
    <property type="match status" value="1"/>
</dbReference>
<keyword evidence="12 22" id="KW-1133">Transmembrane helix</keyword>
<evidence type="ECO:0000256" key="4">
    <source>
        <dbReference type="ARBA" id="ARBA00011245"/>
    </source>
</evidence>
<evidence type="ECO:0000256" key="19">
    <source>
        <dbReference type="ARBA" id="ARBA00024980"/>
    </source>
</evidence>
<dbReference type="GO" id="GO:0045041">
    <property type="term" value="P:protein import into mitochondrial intermembrane space"/>
    <property type="evidence" value="ECO:0007669"/>
    <property type="project" value="InterPro"/>
</dbReference>
<evidence type="ECO:0000256" key="3">
    <source>
        <dbReference type="ARBA" id="ARBA00004164"/>
    </source>
</evidence>
<keyword evidence="18" id="KW-0676">Redox-active center</keyword>
<dbReference type="EMBL" id="JAUIRO010000003">
    <property type="protein sequence ID" value="KAK0723470.1"/>
    <property type="molecule type" value="Genomic_DNA"/>
</dbReference>